<comment type="caution">
    <text evidence="1">The sequence shown here is derived from an EMBL/GenBank/DDBJ whole genome shotgun (WGS) entry which is preliminary data.</text>
</comment>
<dbReference type="SUPFAM" id="SSF48371">
    <property type="entry name" value="ARM repeat"/>
    <property type="match status" value="1"/>
</dbReference>
<dbReference type="InterPro" id="IPR016024">
    <property type="entry name" value="ARM-type_fold"/>
</dbReference>
<dbReference type="Proteomes" id="UP000266743">
    <property type="component" value="Chromosome 1"/>
</dbReference>
<name>A0A3L6LC88_9TRYP</name>
<gene>
    <name evidence="1" type="ORF">DPX39_010033700</name>
</gene>
<proteinExistence type="predicted"/>
<dbReference type="EMBL" id="QSBY01000001">
    <property type="protein sequence ID" value="RHW74284.1"/>
    <property type="molecule type" value="Genomic_DNA"/>
</dbReference>
<sequence>MTSDGAVNMDTLPTLVSELASVAARANGKALDMEGGVAYINALHKLESFALSTGEEEWKPTPSTTSAAADIMELALQSAAREPLSCVLLQAWVAVLDALLQRASSTIIDPQPHAKRLWESAQRLVKLRTAPGSDAALASVLTFLGVILRRRQIHIECAPRGQLPSPASTPGILSRVAALQLVPLLAASALTSSGPKKAYITWPWLEYLRKAITCNVPAVCETGVRAMGTILQTGAEPEANYINDFIELLFSLAVSGNASAALENELGFSIGRLLAASQRPGGWSHFGSTMAKGSVRIMKLLFDPAKINPSSKRVLSTAVGELLAILGPTSANSVEKAIHCIFEWLLAADPQDGTSNMPDIVAGALLHWAKTARSDTFRSAILRHLIPFLDTDSSETVAYTALLCLKGVVSTVVELDEYAANLWEKLLKQVTRNKDIKKATSEVMKCVVERNEWCRRALLRHIFATCCSNNPPTGVDAYLSMMPLFTMHVQALLELPAAVLQKPCMTGVTLAAVARLSVDDSHDALADIFHWCVEYFCKLSRLLLVHQRQSLPPTITTSVRSSLRVFLGALVSSAPTAGEVRAIASAHARATVAACELLPLIEPGDTEVKLVVALLETLDDPIVPVAVPRVRGAVYRLLSRLPWGTCHDDAGKRRAVTLALDDMGEAVRLGVPCAWDEEEAEKCGTSDGANGTAVSIVKLHNVELLPCLAAVWCLDDRQCMRPTPKQALTSTVTRCAVQLIAAASAATCNAGTQSGCLLRSVLVSMRHWRQIKAEDPTVQAWNVLCCLNAVTAPTSSNLPGGNEAATIVAEDNGGEWLEFISTHWLGHEVWALRLLSAQIMARLALASGGVDTFTSSVVNQVNLSSCRISGALIALGLMHGCPNGAGADGTNKITTSGMAISFIARMLSQYGLRGDGEGAVVAASVLISLIHLSAHQRPLVETVIRTSLAPQLLLYQEPQRQTALAPMRPIVTVLLLELVTRLSLHKSVHDGSVMSVFASSVVSCAAVAAVTSTTATADVINQKNNSIIMYGSAFPIVMSEKAAAAVVETVREVVEDIKQLPAHPVASTPSAHHGVGHRLAVDIAVLQKIVLQALGNTGYLSDAVSCAAAGVTVSAGRVLKPSSLMSQWLLRMAERIDGATTMESRRAWTKAMGVIVNQAWREPRERAACLHSLNLIIRGKPAQLYGTAGEEDERPNRGDMDMDDYDIETKGVSLAKAAPALELRTVSSEPQSKAAVLNVLLQVLNEEHQRVELNDDTLPQFLQLLFSAVALAEVSPCLVRPAADALYLLLRKYGYSMKDISTPLLQPWKVLLINGMVHVIERCVYYSGVGSALAEEFFASNISDDTSARRVVSALTQLFSQLGQLDVSHAEVSHGCSGRVAAAIARCSAVASSCNDSSKTQPARWPQTLQRAHDTLASPNAQAVIALLCNQIVSAITLAHGYEPPHGMVPTPLDSCTYVTPAVALELLLQLRNTSQDIDSTVRHAAGYLIVILLAIKIEETVVPRPVLSGVSLQQLRTLVPLLSPSHCETLVDTVLALLPTVLLKEVGMKEEEKMEELIEISAAAASLIQSSRGNSAFMPTEGRDEVREKRRSQVERLISMLTAETHRVLNLSLAPLTLVVHSDCSVDCVVEVLRQLDVNVLLRSEGRAAALSMHLCQRFPVEELRDMAQSSVCAFLLLLCCEESQQRLKMLETPTISPTVLARIAEAFAQSRDPKLLIEYLRPQLSCSTRVCGVFLSVCTAAKRAELQQQWRPCVEDMLLASIDAAEPQEKEMEGLYKQTQPYGDDTNKRVAFFVRSLISLSHMHGGPREAYSRYPKACSALTDHIMKNYANELRTVIQSLHEGDAGTLRELMQLRGGATQCGPGAQTTTAAAPQRLTINLSSFT</sequence>
<protein>
    <submittedName>
        <fullName evidence="1">Uncharacterized protein</fullName>
    </submittedName>
</protein>
<reference evidence="1" key="1">
    <citation type="submission" date="2018-09" db="EMBL/GenBank/DDBJ databases">
        <title>whole genome sequence of T. equiperdum IVM-t1 strain.</title>
        <authorList>
            <person name="Suganuma K."/>
        </authorList>
    </citation>
    <scope>NUCLEOTIDE SEQUENCE [LARGE SCALE GENOMIC DNA]</scope>
    <source>
        <strain evidence="1">IVM-t1</strain>
    </source>
</reference>
<accession>A0A3L6LC88</accession>
<organism evidence="1">
    <name type="scientific">Trypanosoma brucei equiperdum</name>
    <dbReference type="NCBI Taxonomy" id="630700"/>
    <lineage>
        <taxon>Eukaryota</taxon>
        <taxon>Discoba</taxon>
        <taxon>Euglenozoa</taxon>
        <taxon>Kinetoplastea</taxon>
        <taxon>Metakinetoplastina</taxon>
        <taxon>Trypanosomatida</taxon>
        <taxon>Trypanosomatidae</taxon>
        <taxon>Trypanosoma</taxon>
    </lineage>
</organism>
<evidence type="ECO:0000313" key="1">
    <source>
        <dbReference type="EMBL" id="RHW74284.1"/>
    </source>
</evidence>